<evidence type="ECO:0000313" key="2">
    <source>
        <dbReference type="Proteomes" id="UP000306813"/>
    </source>
</evidence>
<proteinExistence type="predicted"/>
<accession>A0AAX2UJM9</accession>
<sequence>MKELHFKKCEEKFFLKEKQKEALSERLFIRDKAHTAFLRGIDKVPLFQKKNKKSALNNFYMLCDFKSFKDIYKHFKTMEDKYFYSEEKKQFIYIKEDIKALEYKDYVFKFLKELEKQFLENKRAFLNKQRKINQEILKSAGFFPYSPAYYSNSYQFSSDIIEITTALQEVKERLRKGA</sequence>
<evidence type="ECO:0000313" key="1">
    <source>
        <dbReference type="EMBL" id="TNB56891.1"/>
    </source>
</evidence>
<reference evidence="1 2" key="1">
    <citation type="submission" date="2019-05" db="EMBL/GenBank/DDBJ databases">
        <title>Draft genomes of eight strains of Campylobacter helveticus isolated from cats and a dog in New Zealand.</title>
        <authorList>
            <person name="Bojanic K."/>
            <person name="Midwinter A.C."/>
            <person name="Biggs P.J."/>
            <person name="Acke E."/>
            <person name="Cornelius A.J."/>
            <person name="Marshall J.C."/>
        </authorList>
    </citation>
    <scope>NUCLEOTIDE SEQUENCE [LARGE SCALE GENOMIC DNA]</scope>
    <source>
        <strain evidence="1 2">ACP123b</strain>
    </source>
</reference>
<gene>
    <name evidence="1" type="ORF">FDW42_06365</name>
</gene>
<dbReference type="EMBL" id="VDBS01000048">
    <property type="protein sequence ID" value="TNB56891.1"/>
    <property type="molecule type" value="Genomic_DNA"/>
</dbReference>
<protein>
    <submittedName>
        <fullName evidence="1">Uncharacterized protein</fullName>
    </submittedName>
</protein>
<dbReference type="AlphaFoldDB" id="A0AAX2UJM9"/>
<dbReference type="RefSeq" id="WP_139026809.1">
    <property type="nucleotide sequence ID" value="NZ_VDBS01000048.1"/>
</dbReference>
<name>A0AAX2UJM9_9BACT</name>
<comment type="caution">
    <text evidence="1">The sequence shown here is derived from an EMBL/GenBank/DDBJ whole genome shotgun (WGS) entry which is preliminary data.</text>
</comment>
<organism evidence="1 2">
    <name type="scientific">Campylobacter helveticus</name>
    <dbReference type="NCBI Taxonomy" id="28898"/>
    <lineage>
        <taxon>Bacteria</taxon>
        <taxon>Pseudomonadati</taxon>
        <taxon>Campylobacterota</taxon>
        <taxon>Epsilonproteobacteria</taxon>
        <taxon>Campylobacterales</taxon>
        <taxon>Campylobacteraceae</taxon>
        <taxon>Campylobacter</taxon>
    </lineage>
</organism>
<dbReference type="Proteomes" id="UP000306813">
    <property type="component" value="Unassembled WGS sequence"/>
</dbReference>